<name>A0A381XRY2_9ZZZZ</name>
<reference evidence="6" key="1">
    <citation type="submission" date="2018-05" db="EMBL/GenBank/DDBJ databases">
        <authorList>
            <person name="Lanie J.A."/>
            <person name="Ng W.-L."/>
            <person name="Kazmierczak K.M."/>
            <person name="Andrzejewski T.M."/>
            <person name="Davidsen T.M."/>
            <person name="Wayne K.J."/>
            <person name="Tettelin H."/>
            <person name="Glass J.I."/>
            <person name="Rusch D."/>
            <person name="Podicherti R."/>
            <person name="Tsui H.-C.T."/>
            <person name="Winkler M.E."/>
        </authorList>
    </citation>
    <scope>NUCLEOTIDE SEQUENCE</scope>
</reference>
<dbReference type="AlphaFoldDB" id="A0A381XRY2"/>
<dbReference type="PANTHER" id="PTHR42788">
    <property type="entry name" value="TAURINE IMPORT ATP-BINDING PROTEIN-RELATED"/>
    <property type="match status" value="1"/>
</dbReference>
<dbReference type="PANTHER" id="PTHR42788:SF13">
    <property type="entry name" value="ALIPHATIC SULFONATES IMPORT ATP-BINDING PROTEIN SSUB"/>
    <property type="match status" value="1"/>
</dbReference>
<dbReference type="InterPro" id="IPR050166">
    <property type="entry name" value="ABC_transporter_ATP-bind"/>
</dbReference>
<keyword evidence="3" id="KW-0067">ATP-binding</keyword>
<dbReference type="PROSITE" id="PS00211">
    <property type="entry name" value="ABC_TRANSPORTER_1"/>
    <property type="match status" value="1"/>
</dbReference>
<dbReference type="InterPro" id="IPR003593">
    <property type="entry name" value="AAA+_ATPase"/>
</dbReference>
<dbReference type="SUPFAM" id="SSF52540">
    <property type="entry name" value="P-loop containing nucleoside triphosphate hydrolases"/>
    <property type="match status" value="1"/>
</dbReference>
<proteinExistence type="predicted"/>
<keyword evidence="1" id="KW-0813">Transport</keyword>
<dbReference type="PROSITE" id="PS50893">
    <property type="entry name" value="ABC_TRANSPORTER_2"/>
    <property type="match status" value="1"/>
</dbReference>
<sequence length="299" mass="32592">RVGGGGRVTSPEGNVAGEGSSGADPESSGRRSGNVIIEIDNLTVAYPLGSDDSYVVALHEVSLDIDDGEFVTILGPSGCGKTTLLNTIAGLVAPTIGEVRLDGEPVGQPGPDRAVVFQEYALLPWRTVWTNVRFGLEMQKELKKDADHRIQEAIDLVDLTGFEKVYPRQLSGGMKQRVGLARALVAEPRILLMDEPFGAVDALTREVMRDELERIILATGKTVVFITHSVDEAILLGERVVVMTTRPGRIRQIESIPLDRPRYGYDARGTKEFIEIREHIWGLLSVDAEEHARGTPEGD</sequence>
<dbReference type="GO" id="GO:0016887">
    <property type="term" value="F:ATP hydrolysis activity"/>
    <property type="evidence" value="ECO:0007669"/>
    <property type="project" value="InterPro"/>
</dbReference>
<evidence type="ECO:0000256" key="2">
    <source>
        <dbReference type="ARBA" id="ARBA00022741"/>
    </source>
</evidence>
<protein>
    <recommendedName>
        <fullName evidence="5">ABC transporter domain-containing protein</fullName>
    </recommendedName>
</protein>
<evidence type="ECO:0000256" key="4">
    <source>
        <dbReference type="SAM" id="MobiDB-lite"/>
    </source>
</evidence>
<feature type="domain" description="ABC transporter" evidence="5">
    <location>
        <begin position="37"/>
        <end position="270"/>
    </location>
</feature>
<evidence type="ECO:0000256" key="1">
    <source>
        <dbReference type="ARBA" id="ARBA00022448"/>
    </source>
</evidence>
<dbReference type="SMART" id="SM00382">
    <property type="entry name" value="AAA"/>
    <property type="match status" value="1"/>
</dbReference>
<dbReference type="GO" id="GO:0005524">
    <property type="term" value="F:ATP binding"/>
    <property type="evidence" value="ECO:0007669"/>
    <property type="project" value="UniProtKB-KW"/>
</dbReference>
<dbReference type="CDD" id="cd03293">
    <property type="entry name" value="ABC_NrtD_SsuB_transporters"/>
    <property type="match status" value="1"/>
</dbReference>
<gene>
    <name evidence="6" type="ORF">METZ01_LOCUS119847</name>
</gene>
<keyword evidence="2" id="KW-0547">Nucleotide-binding</keyword>
<evidence type="ECO:0000259" key="5">
    <source>
        <dbReference type="PROSITE" id="PS50893"/>
    </source>
</evidence>
<organism evidence="6">
    <name type="scientific">marine metagenome</name>
    <dbReference type="NCBI Taxonomy" id="408172"/>
    <lineage>
        <taxon>unclassified sequences</taxon>
        <taxon>metagenomes</taxon>
        <taxon>ecological metagenomes</taxon>
    </lineage>
</organism>
<dbReference type="InterPro" id="IPR017871">
    <property type="entry name" value="ABC_transporter-like_CS"/>
</dbReference>
<dbReference type="Pfam" id="PF00005">
    <property type="entry name" value="ABC_tran"/>
    <property type="match status" value="1"/>
</dbReference>
<dbReference type="Gene3D" id="3.40.50.300">
    <property type="entry name" value="P-loop containing nucleotide triphosphate hydrolases"/>
    <property type="match status" value="1"/>
</dbReference>
<feature type="non-terminal residue" evidence="6">
    <location>
        <position position="1"/>
    </location>
</feature>
<dbReference type="InterPro" id="IPR027417">
    <property type="entry name" value="P-loop_NTPase"/>
</dbReference>
<accession>A0A381XRY2</accession>
<feature type="region of interest" description="Disordered" evidence="4">
    <location>
        <begin position="1"/>
        <end position="32"/>
    </location>
</feature>
<dbReference type="InterPro" id="IPR003439">
    <property type="entry name" value="ABC_transporter-like_ATP-bd"/>
</dbReference>
<dbReference type="EMBL" id="UINC01016009">
    <property type="protein sequence ID" value="SVA66993.1"/>
    <property type="molecule type" value="Genomic_DNA"/>
</dbReference>
<evidence type="ECO:0000313" key="6">
    <source>
        <dbReference type="EMBL" id="SVA66993.1"/>
    </source>
</evidence>
<evidence type="ECO:0000256" key="3">
    <source>
        <dbReference type="ARBA" id="ARBA00022840"/>
    </source>
</evidence>